<dbReference type="Gene3D" id="3.90.70.10">
    <property type="entry name" value="Cysteine proteinases"/>
    <property type="match status" value="1"/>
</dbReference>
<dbReference type="CDD" id="cd02257">
    <property type="entry name" value="Peptidase_C19"/>
    <property type="match status" value="1"/>
</dbReference>
<dbReference type="AlphaFoldDB" id="A0A6C0AKK6"/>
<name>A0A6C0AKK6_9ZZZZ</name>
<sequence length="257" mass="29256">MSASFGLRNQRGSCWVNATLQAIFRIPDVQTRYIAEAALDTSPIDKSLQEIWSSRGDEGLKAFYDCVRTAVMPAGEGIGDSHELLEYLCDKLPFLDKLCRFKIGHTVKCRSCDYRDVRTDSMIEFSVSPTARKQSLSDCVIQSVTPVAIDDWTCEACKKKGCTKQLLMSSFPQIFVFHVTSLNASVSYSTQLVMNSQKYALFAVVCFNGGHWWTYGRDMPPGKDWVEYDDQTIRSRGPQHFPLSDNMRLLFYYRINE</sequence>
<organism evidence="2">
    <name type="scientific">viral metagenome</name>
    <dbReference type="NCBI Taxonomy" id="1070528"/>
    <lineage>
        <taxon>unclassified sequences</taxon>
        <taxon>metagenomes</taxon>
        <taxon>organismal metagenomes</taxon>
    </lineage>
</organism>
<dbReference type="Pfam" id="PF00443">
    <property type="entry name" value="UCH"/>
    <property type="match status" value="1"/>
</dbReference>
<dbReference type="GO" id="GO:0004843">
    <property type="term" value="F:cysteine-type deubiquitinase activity"/>
    <property type="evidence" value="ECO:0007669"/>
    <property type="project" value="InterPro"/>
</dbReference>
<protein>
    <recommendedName>
        <fullName evidence="1">USP domain-containing protein</fullName>
    </recommendedName>
</protein>
<dbReference type="GO" id="GO:0016579">
    <property type="term" value="P:protein deubiquitination"/>
    <property type="evidence" value="ECO:0007669"/>
    <property type="project" value="InterPro"/>
</dbReference>
<dbReference type="InterPro" id="IPR001394">
    <property type="entry name" value="Peptidase_C19_UCH"/>
</dbReference>
<dbReference type="EMBL" id="MN740664">
    <property type="protein sequence ID" value="QHS79855.1"/>
    <property type="molecule type" value="Genomic_DNA"/>
</dbReference>
<evidence type="ECO:0000259" key="1">
    <source>
        <dbReference type="PROSITE" id="PS50235"/>
    </source>
</evidence>
<dbReference type="GO" id="GO:0005634">
    <property type="term" value="C:nucleus"/>
    <property type="evidence" value="ECO:0007669"/>
    <property type="project" value="TreeGrafter"/>
</dbReference>
<dbReference type="GO" id="GO:0005829">
    <property type="term" value="C:cytosol"/>
    <property type="evidence" value="ECO:0007669"/>
    <property type="project" value="TreeGrafter"/>
</dbReference>
<dbReference type="InterPro" id="IPR050164">
    <property type="entry name" value="Peptidase_C19"/>
</dbReference>
<dbReference type="SUPFAM" id="SSF54001">
    <property type="entry name" value="Cysteine proteinases"/>
    <property type="match status" value="1"/>
</dbReference>
<evidence type="ECO:0000313" key="2">
    <source>
        <dbReference type="EMBL" id="QHS79855.1"/>
    </source>
</evidence>
<dbReference type="PROSITE" id="PS50235">
    <property type="entry name" value="USP_3"/>
    <property type="match status" value="1"/>
</dbReference>
<proteinExistence type="predicted"/>
<dbReference type="PANTHER" id="PTHR24006">
    <property type="entry name" value="UBIQUITIN CARBOXYL-TERMINAL HYDROLASE"/>
    <property type="match status" value="1"/>
</dbReference>
<reference evidence="2" key="1">
    <citation type="journal article" date="2020" name="Nature">
        <title>Giant virus diversity and host interactions through global metagenomics.</title>
        <authorList>
            <person name="Schulz F."/>
            <person name="Roux S."/>
            <person name="Paez-Espino D."/>
            <person name="Jungbluth S."/>
            <person name="Walsh D.A."/>
            <person name="Denef V.J."/>
            <person name="McMahon K.D."/>
            <person name="Konstantinidis K.T."/>
            <person name="Eloe-Fadrosh E.A."/>
            <person name="Kyrpides N.C."/>
            <person name="Woyke T."/>
        </authorList>
    </citation>
    <scope>NUCLEOTIDE SEQUENCE</scope>
    <source>
        <strain evidence="2">GVMAG-S-1035375-24</strain>
    </source>
</reference>
<feature type="domain" description="USP" evidence="1">
    <location>
        <begin position="5"/>
        <end position="255"/>
    </location>
</feature>
<dbReference type="InterPro" id="IPR028889">
    <property type="entry name" value="USP"/>
</dbReference>
<accession>A0A6C0AKK6</accession>
<dbReference type="InterPro" id="IPR038765">
    <property type="entry name" value="Papain-like_cys_pep_sf"/>
</dbReference>